<comment type="caution">
    <text evidence="8">The sequence shown here is derived from an EMBL/GenBank/DDBJ whole genome shotgun (WGS) entry which is preliminary data.</text>
</comment>
<reference evidence="8 10" key="4">
    <citation type="submission" date="2017-10" db="EMBL/GenBank/DDBJ databases">
        <title>Genome analyses suggest a sexual origin of heterokaryosis in a supposedly ancient asexual fungus.</title>
        <authorList>
            <person name="Corradi N."/>
            <person name="Sedzielewska K."/>
            <person name="Noel J."/>
            <person name="Charron P."/>
            <person name="Farinelli L."/>
            <person name="Marton T."/>
            <person name="Kruger M."/>
            <person name="Pelin A."/>
            <person name="Brachmann A."/>
            <person name="Corradi N."/>
        </authorList>
    </citation>
    <scope>NUCLEOTIDE SEQUENCE [LARGE SCALE GENOMIC DNA]</scope>
    <source>
        <strain evidence="8 10">A1</strain>
    </source>
</reference>
<dbReference type="EMBL" id="CAGKOT010000058">
    <property type="protein sequence ID" value="CAB5387492.1"/>
    <property type="molecule type" value="Genomic_DNA"/>
</dbReference>
<evidence type="ECO:0008006" key="12">
    <source>
        <dbReference type="Google" id="ProtNLM"/>
    </source>
</evidence>
<dbReference type="EMBL" id="LLXJ01000066">
    <property type="protein sequence ID" value="PKC15970.1"/>
    <property type="molecule type" value="Genomic_DNA"/>
</dbReference>
<feature type="domain" description="MULE transposase" evidence="5">
    <location>
        <begin position="188"/>
        <end position="286"/>
    </location>
</feature>
<evidence type="ECO:0000256" key="3">
    <source>
        <dbReference type="ARBA" id="ARBA00022833"/>
    </source>
</evidence>
<sequence length="480" mass="55959">MNEICEIIPSQKGHNKINVRGYLMVKERNRDDKFYWCCEKRKLEGCKGRATTILNNGLHYLKKIGEHNHAPQASSANVAKAIAEIKKMAGETREKPMHIIQNHMINISEDVHPYMPSHNALRKKIIRIRKVEIPPEPQSIDEVNIPASLCVTLNGEHFLVKDHINEHERILMFTTKNNIQYLSQAIFWIADGAFKIVSTIFYQLFTIYAPVGTDDNSRILPLVYVLMTSKTEKLYRRLFDNLLKFAEENGVYLSPSYIITDFEQAVINSTRYEFPDITSKGYFFRLGQNYWRKIRDCGLAIKYGNDEQFSLMLRHLYALSFLPPQEIPAAFDILKSIMPQEANEVVQWFEENYVSGRIIRQMRNGNVTRDSPPFPPALWSVYDAIKYGILQTENAVEAWHHRWETLIEEANGDVCKIIEELQKGQQEVEVQVECIAHGERRPKQKKRLIDRENRIMMIINNRETYSLIDFLREVAHNLTL</sequence>
<dbReference type="InterPro" id="IPR007588">
    <property type="entry name" value="Znf_FLYWCH"/>
</dbReference>
<evidence type="ECO:0000313" key="8">
    <source>
        <dbReference type="EMBL" id="PKC72976.1"/>
    </source>
</evidence>
<dbReference type="Proteomes" id="UP000684084">
    <property type="component" value="Unassembled WGS sequence"/>
</dbReference>
<dbReference type="InterPro" id="IPR018289">
    <property type="entry name" value="MULE_transposase_dom"/>
</dbReference>
<evidence type="ECO:0000259" key="4">
    <source>
        <dbReference type="Pfam" id="PF04500"/>
    </source>
</evidence>
<dbReference type="Gene3D" id="2.20.25.240">
    <property type="match status" value="1"/>
</dbReference>
<dbReference type="EMBL" id="LLXH01000045">
    <property type="protein sequence ID" value="PKC74662.1"/>
    <property type="molecule type" value="Genomic_DNA"/>
</dbReference>
<gene>
    <name evidence="6" type="ORF">CHRIB12_LOCUS20177</name>
    <name evidence="8" type="ORF">RhiirA1_488679</name>
    <name evidence="9" type="ORF">RhiirA1_511617</name>
    <name evidence="7" type="ORF">RhiirA5_407592</name>
</gene>
<evidence type="ECO:0000259" key="5">
    <source>
        <dbReference type="Pfam" id="PF10551"/>
    </source>
</evidence>
<evidence type="ECO:0000256" key="2">
    <source>
        <dbReference type="ARBA" id="ARBA00022771"/>
    </source>
</evidence>
<dbReference type="OrthoDB" id="2313157at2759"/>
<reference evidence="6" key="5">
    <citation type="submission" date="2020-05" db="EMBL/GenBank/DDBJ databases">
        <authorList>
            <person name="Rincon C."/>
            <person name="Sanders R I."/>
            <person name="Robbins C."/>
            <person name="Chaturvedi A."/>
        </authorList>
    </citation>
    <scope>NUCLEOTIDE SEQUENCE</scope>
    <source>
        <strain evidence="6">CHB12</strain>
    </source>
</reference>
<evidence type="ECO:0000313" key="6">
    <source>
        <dbReference type="EMBL" id="CAB5387492.1"/>
    </source>
</evidence>
<dbReference type="VEuPathDB" id="FungiDB:RhiirA1_511617"/>
<dbReference type="EMBL" id="LLXH01000105">
    <property type="protein sequence ID" value="PKC72976.1"/>
    <property type="molecule type" value="Genomic_DNA"/>
</dbReference>
<evidence type="ECO:0000313" key="10">
    <source>
        <dbReference type="Proteomes" id="UP000232688"/>
    </source>
</evidence>
<dbReference type="Proteomes" id="UP000232688">
    <property type="component" value="Unassembled WGS sequence"/>
</dbReference>
<proteinExistence type="predicted"/>
<dbReference type="PANTHER" id="PTHR47160:SF10">
    <property type="entry name" value="MULE TRANSPOSASE DOMAIN-CONTAINING PROTEIN"/>
    <property type="match status" value="1"/>
</dbReference>
<accession>A0A2I1EDD7</accession>
<keyword evidence="3" id="KW-0862">Zinc</keyword>
<dbReference type="AlphaFoldDB" id="A0A2I1EDD7"/>
<reference evidence="7 11" key="2">
    <citation type="submission" date="2017-09" db="EMBL/GenBank/DDBJ databases">
        <title>Extensive intraspecific genome diversity in a model arbuscular mycorrhizal fungus.</title>
        <authorList>
            <person name="Chen E.C."/>
            <person name="Morin E."/>
            <person name="Beaudet D."/>
            <person name="Noel J."/>
            <person name="Ndikumana S."/>
            <person name="Charron P."/>
            <person name="St-Onge C."/>
            <person name="Giorgi J."/>
            <person name="Grigoriev I.V."/>
            <person name="Roux C."/>
            <person name="Martin F.M."/>
            <person name="Corradi N."/>
        </authorList>
    </citation>
    <scope>NUCLEOTIDE SEQUENCE [LARGE SCALE GENOMIC DNA]</scope>
    <source>
        <strain evidence="7 11">A5</strain>
    </source>
</reference>
<protein>
    <recommendedName>
        <fullName evidence="12">FLYWCH-type domain-containing protein</fullName>
    </recommendedName>
</protein>
<evidence type="ECO:0000256" key="1">
    <source>
        <dbReference type="ARBA" id="ARBA00022723"/>
    </source>
</evidence>
<feature type="domain" description="FLYWCH-type" evidence="4">
    <location>
        <begin position="8"/>
        <end position="69"/>
    </location>
</feature>
<dbReference type="VEuPathDB" id="FungiDB:RhiirA1_488679"/>
<reference evidence="7 11" key="1">
    <citation type="submission" date="2016-04" db="EMBL/GenBank/DDBJ databases">
        <title>Genome analyses suggest a sexual origin of heterokaryosis in a supposedly ancient asexual fungus.</title>
        <authorList>
            <person name="Ropars J."/>
            <person name="Sedzielewska K."/>
            <person name="Noel J."/>
            <person name="Charron P."/>
            <person name="Farinelli L."/>
            <person name="Marton T."/>
            <person name="Kruger M."/>
            <person name="Pelin A."/>
            <person name="Brachmann A."/>
            <person name="Corradi N."/>
        </authorList>
    </citation>
    <scope>NUCLEOTIDE SEQUENCE [LARGE SCALE GENOMIC DNA]</scope>
    <source>
        <strain evidence="7 11">A5</strain>
    </source>
</reference>
<dbReference type="Proteomes" id="UP000232722">
    <property type="component" value="Unassembled WGS sequence"/>
</dbReference>
<evidence type="ECO:0000313" key="7">
    <source>
        <dbReference type="EMBL" id="PKC15970.1"/>
    </source>
</evidence>
<keyword evidence="1" id="KW-0479">Metal-binding</keyword>
<dbReference type="Pfam" id="PF10551">
    <property type="entry name" value="MULE"/>
    <property type="match status" value="1"/>
</dbReference>
<evidence type="ECO:0000313" key="9">
    <source>
        <dbReference type="EMBL" id="PKC74662.1"/>
    </source>
</evidence>
<keyword evidence="2" id="KW-0863">Zinc-finger</keyword>
<name>A0A2I1EDD7_9GLOM</name>
<dbReference type="PANTHER" id="PTHR47160">
    <property type="entry name" value="PUTATIVE-RELATED"/>
    <property type="match status" value="1"/>
</dbReference>
<evidence type="ECO:0000313" key="11">
    <source>
        <dbReference type="Proteomes" id="UP000232722"/>
    </source>
</evidence>
<reference evidence="8 10" key="3">
    <citation type="submission" date="2017-10" db="EMBL/GenBank/DDBJ databases">
        <title>Extensive intraspecific genome diversity in a model arbuscular mycorrhizal fungus.</title>
        <authorList>
            <person name="Chen E.C.H."/>
            <person name="Morin E."/>
            <person name="Baudet D."/>
            <person name="Noel J."/>
            <person name="Ndikumana S."/>
            <person name="Charron P."/>
            <person name="St-Onge C."/>
            <person name="Giorgi J."/>
            <person name="Grigoriev I.V."/>
            <person name="Roux C."/>
            <person name="Martin F.M."/>
            <person name="Corradi N."/>
        </authorList>
    </citation>
    <scope>NUCLEOTIDE SEQUENCE [LARGE SCALE GENOMIC DNA]</scope>
    <source>
        <strain evidence="8 10">A1</strain>
    </source>
</reference>
<organism evidence="8 10">
    <name type="scientific">Rhizophagus irregularis</name>
    <dbReference type="NCBI Taxonomy" id="588596"/>
    <lineage>
        <taxon>Eukaryota</taxon>
        <taxon>Fungi</taxon>
        <taxon>Fungi incertae sedis</taxon>
        <taxon>Mucoromycota</taxon>
        <taxon>Glomeromycotina</taxon>
        <taxon>Glomeromycetes</taxon>
        <taxon>Glomerales</taxon>
        <taxon>Glomeraceae</taxon>
        <taxon>Rhizophagus</taxon>
    </lineage>
</organism>
<dbReference type="Pfam" id="PF04500">
    <property type="entry name" value="FLYWCH"/>
    <property type="match status" value="1"/>
</dbReference>
<dbReference type="GO" id="GO:0008270">
    <property type="term" value="F:zinc ion binding"/>
    <property type="evidence" value="ECO:0007669"/>
    <property type="project" value="UniProtKB-KW"/>
</dbReference>